<organism evidence="2 3">
    <name type="scientific">Mucilaginibacter psychrotolerans</name>
    <dbReference type="NCBI Taxonomy" id="1524096"/>
    <lineage>
        <taxon>Bacteria</taxon>
        <taxon>Pseudomonadati</taxon>
        <taxon>Bacteroidota</taxon>
        <taxon>Sphingobacteriia</taxon>
        <taxon>Sphingobacteriales</taxon>
        <taxon>Sphingobacteriaceae</taxon>
        <taxon>Mucilaginibacter</taxon>
    </lineage>
</organism>
<dbReference type="InterPro" id="IPR036505">
    <property type="entry name" value="Amidase/PGRP_sf"/>
</dbReference>
<dbReference type="InterPro" id="IPR003646">
    <property type="entry name" value="SH3-like_bac-type"/>
</dbReference>
<dbReference type="PANTHER" id="PTHR34408">
    <property type="entry name" value="FAMILY PROTEIN, PUTATIVE-RELATED"/>
    <property type="match status" value="1"/>
</dbReference>
<proteinExistence type="predicted"/>
<dbReference type="PANTHER" id="PTHR34408:SF1">
    <property type="entry name" value="GLYCOSYL HYDROLASE FAMILY 19 DOMAIN-CONTAINING PROTEIN HI_1415"/>
    <property type="match status" value="1"/>
</dbReference>
<dbReference type="SMART" id="SM00287">
    <property type="entry name" value="SH3b"/>
    <property type="match status" value="2"/>
</dbReference>
<dbReference type="InterPro" id="IPR002502">
    <property type="entry name" value="Amidase_domain"/>
</dbReference>
<evidence type="ECO:0000259" key="1">
    <source>
        <dbReference type="PROSITE" id="PS51781"/>
    </source>
</evidence>
<dbReference type="GO" id="GO:0008745">
    <property type="term" value="F:N-acetylmuramoyl-L-alanine amidase activity"/>
    <property type="evidence" value="ECO:0007669"/>
    <property type="project" value="InterPro"/>
</dbReference>
<dbReference type="Pfam" id="PF08239">
    <property type="entry name" value="SH3_3"/>
    <property type="match status" value="1"/>
</dbReference>
<dbReference type="GO" id="GO:0009253">
    <property type="term" value="P:peptidoglycan catabolic process"/>
    <property type="evidence" value="ECO:0007669"/>
    <property type="project" value="InterPro"/>
</dbReference>
<comment type="caution">
    <text evidence="2">The sequence shown here is derived from an EMBL/GenBank/DDBJ whole genome shotgun (WGS) entry which is preliminary data.</text>
</comment>
<dbReference type="InterPro" id="IPR052354">
    <property type="entry name" value="Cell_Wall_Dynamics_Protein"/>
</dbReference>
<dbReference type="CDD" id="cd06583">
    <property type="entry name" value="PGRP"/>
    <property type="match status" value="1"/>
</dbReference>
<dbReference type="RefSeq" id="WP_134737982.1">
    <property type="nucleotide sequence ID" value="NZ_SOZE01000065.1"/>
</dbReference>
<evidence type="ECO:0000313" key="3">
    <source>
        <dbReference type="Proteomes" id="UP000297540"/>
    </source>
</evidence>
<dbReference type="Gene3D" id="2.30.30.40">
    <property type="entry name" value="SH3 Domains"/>
    <property type="match status" value="2"/>
</dbReference>
<dbReference type="SUPFAM" id="SSF55846">
    <property type="entry name" value="N-acetylmuramoyl-L-alanine amidase-like"/>
    <property type="match status" value="1"/>
</dbReference>
<dbReference type="Proteomes" id="UP000297540">
    <property type="component" value="Unassembled WGS sequence"/>
</dbReference>
<dbReference type="PROSITE" id="PS51781">
    <property type="entry name" value="SH3B"/>
    <property type="match status" value="1"/>
</dbReference>
<dbReference type="EMBL" id="SOZE01000065">
    <property type="protein sequence ID" value="TFF29745.1"/>
    <property type="molecule type" value="Genomic_DNA"/>
</dbReference>
<keyword evidence="3" id="KW-1185">Reference proteome</keyword>
<dbReference type="Pfam" id="PF01510">
    <property type="entry name" value="Amidase_2"/>
    <property type="match status" value="1"/>
</dbReference>
<dbReference type="OrthoDB" id="2812205at2"/>
<evidence type="ECO:0000313" key="2">
    <source>
        <dbReference type="EMBL" id="TFF29745.1"/>
    </source>
</evidence>
<reference evidence="2 3" key="1">
    <citation type="journal article" date="2017" name="Int. J. Syst. Evol. Microbiol.">
        <title>Mucilaginibacterpsychrotolerans sp. nov., isolated from peatlands.</title>
        <authorList>
            <person name="Deng Y."/>
            <person name="Shen L."/>
            <person name="Xu B."/>
            <person name="Liu Y."/>
            <person name="Gu Z."/>
            <person name="Liu H."/>
            <person name="Zhou Y."/>
        </authorList>
    </citation>
    <scope>NUCLEOTIDE SEQUENCE [LARGE SCALE GENOMIC DNA]</scope>
    <source>
        <strain evidence="2 3">NH7-4</strain>
    </source>
</reference>
<dbReference type="Gene3D" id="3.40.80.10">
    <property type="entry name" value="Peptidoglycan recognition protein-like"/>
    <property type="match status" value="1"/>
</dbReference>
<dbReference type="AlphaFoldDB" id="A0A4Y8RX92"/>
<gene>
    <name evidence="2" type="ORF">E2R66_27880</name>
</gene>
<sequence>MKTKFGFTLMTIDEFEPWLADLQVSRTILTVQEHHTYSPSYSQFKGNNHFELQQGMKNYHVAHNGWSDIAQQFTTFPDGTIMTGRSMESTPACILGQNAHAVCIENLGNFDMGGDAMTPAQRDIIIRMTARLCVRFGLPVNDTNVVYHHWFNLATGKRNNGTENNKSCPGTNFFGGNKVANALANFLPLVAAVGHAPAPLQAPTPAPPASNLLKYACVTASTLNIRTAPNATAAKAGAPVLLGAILRVYQEGNGWYKISNSQSQWVAAQYTIPVKRAKVKASTLNARSGPGTTYPKIGTLSQGQEVFIEKEENNWCQIAMDGKWVSKDFLTFV</sequence>
<protein>
    <submittedName>
        <fullName evidence="2">Amidase</fullName>
    </submittedName>
</protein>
<name>A0A4Y8RX92_9SPHI</name>
<feature type="domain" description="SH3b" evidence="1">
    <location>
        <begin position="213"/>
        <end position="275"/>
    </location>
</feature>
<accession>A0A4Y8RX92</accession>